<feature type="compositionally biased region" description="Acidic residues" evidence="2">
    <location>
        <begin position="729"/>
        <end position="739"/>
    </location>
</feature>
<feature type="domain" description="Duffy-antigen binding" evidence="4">
    <location>
        <begin position="108"/>
        <end position="300"/>
    </location>
</feature>
<dbReference type="FunFam" id="1.20.58.830:FF:000005">
    <property type="entry name" value="Erythrocyte membrane protein 1, PfEMP1"/>
    <property type="match status" value="1"/>
</dbReference>
<dbReference type="Proteomes" id="UP000030690">
    <property type="component" value="Unassembled WGS sequence"/>
</dbReference>
<dbReference type="InterPro" id="IPR042202">
    <property type="entry name" value="Duffy-ag-bd_sf"/>
</dbReference>
<feature type="domain" description="Duffy-binding-like" evidence="9">
    <location>
        <begin position="304"/>
        <end position="464"/>
    </location>
</feature>
<feature type="region of interest" description="Disordered" evidence="2">
    <location>
        <begin position="2256"/>
        <end position="2380"/>
    </location>
</feature>
<dbReference type="Gene3D" id="1.20.58.1930">
    <property type="match status" value="2"/>
</dbReference>
<dbReference type="FunFam" id="1.20.58.830:FF:000021">
    <property type="entry name" value="Erythrocyte membrane protein 1, PfEMP1"/>
    <property type="match status" value="1"/>
</dbReference>
<name>A0A024VA62_PLAFA</name>
<feature type="compositionally biased region" description="Basic and acidic residues" evidence="2">
    <location>
        <begin position="2351"/>
        <end position="2366"/>
    </location>
</feature>
<dbReference type="InterPro" id="IPR049158">
    <property type="entry name" value="PfEMP1_CIDRalpha1_dom"/>
</dbReference>
<feature type="domain" description="Duffy-antigen binding" evidence="4">
    <location>
        <begin position="851"/>
        <end position="1027"/>
    </location>
</feature>
<feature type="domain" description="Cysteine-rich interdomain region 1 gamma" evidence="7">
    <location>
        <begin position="2051"/>
        <end position="2103"/>
    </location>
</feature>
<dbReference type="Pfam" id="PF15445">
    <property type="entry name" value="ATS"/>
    <property type="match status" value="1"/>
</dbReference>
<feature type="domain" description="Plasmodium falciparum erythrocyte membrane protein-1 N-terminal segment" evidence="6">
    <location>
        <begin position="11"/>
        <end position="46"/>
    </location>
</feature>
<dbReference type="Pfam" id="PF22672">
    <property type="entry name" value="DBL_C"/>
    <property type="match status" value="2"/>
</dbReference>
<evidence type="ECO:0000256" key="1">
    <source>
        <dbReference type="SAM" id="Coils"/>
    </source>
</evidence>
<evidence type="ECO:0000256" key="2">
    <source>
        <dbReference type="SAM" id="MobiDB-lite"/>
    </source>
</evidence>
<dbReference type="Pfam" id="PF03011">
    <property type="entry name" value="PFEMP"/>
    <property type="match status" value="2"/>
</dbReference>
<feature type="domain" description="Plasmodium falciparum erythrocyte membrane protein 1 acidic terminal segment" evidence="5">
    <location>
        <begin position="2395"/>
        <end position="2757"/>
    </location>
</feature>
<dbReference type="InterPro" id="IPR029211">
    <property type="entry name" value="PfEMP1_ATS"/>
</dbReference>
<feature type="compositionally biased region" description="Acidic residues" evidence="2">
    <location>
        <begin position="2326"/>
        <end position="2338"/>
    </location>
</feature>
<accession>A0A024VA62</accession>
<feature type="domain" description="PfEMP1 CIDRalpha1" evidence="8">
    <location>
        <begin position="506"/>
        <end position="557"/>
    </location>
</feature>
<evidence type="ECO:0000259" key="8">
    <source>
        <dbReference type="Pfam" id="PF21807"/>
    </source>
</evidence>
<reference evidence="10 11" key="2">
    <citation type="submission" date="2013-02" db="EMBL/GenBank/DDBJ databases">
        <title>The Genome Sequence of Plasmodium falciparum Vietnam Oak-Knoll (FVO).</title>
        <authorList>
            <consortium name="The Broad Institute Genome Sequencing Platform"/>
            <consortium name="The Broad Institute Genome Sequencing Center for Infectious Disease"/>
            <person name="Neafsey D."/>
            <person name="Cheeseman I."/>
            <person name="Volkman S."/>
            <person name="Adams J."/>
            <person name="Walker B."/>
            <person name="Young S.K."/>
            <person name="Zeng Q."/>
            <person name="Gargeya S."/>
            <person name="Fitzgerald M."/>
            <person name="Haas B."/>
            <person name="Abouelleil A."/>
            <person name="Alvarado L."/>
            <person name="Arachchi H.M."/>
            <person name="Berlin A.M."/>
            <person name="Chapman S.B."/>
            <person name="Dewar J."/>
            <person name="Goldberg J."/>
            <person name="Griggs A."/>
            <person name="Gujja S."/>
            <person name="Hansen M."/>
            <person name="Howarth C."/>
            <person name="Imamovic A."/>
            <person name="Larimer J."/>
            <person name="McCowan C."/>
            <person name="Murphy C."/>
            <person name="Neiman D."/>
            <person name="Pearson M."/>
            <person name="Priest M."/>
            <person name="Roberts A."/>
            <person name="Saif S."/>
            <person name="Shea T."/>
            <person name="Sisk P."/>
            <person name="Sykes S."/>
            <person name="Wortman J."/>
            <person name="Nusbaum C."/>
            <person name="Birren B."/>
        </authorList>
    </citation>
    <scope>NUCLEOTIDE SEQUENCE [LARGE SCALE GENOMIC DNA]</scope>
    <source>
        <strain evidence="11">Vietnam Oak-Knoll (FVO)</strain>
    </source>
</reference>
<dbReference type="Gene3D" id="1.20.1310.20">
    <property type="entry name" value="Duffy-antigen binding domain"/>
    <property type="match status" value="4"/>
</dbReference>
<feature type="coiled-coil region" evidence="1">
    <location>
        <begin position="1071"/>
        <end position="1098"/>
    </location>
</feature>
<protein>
    <recommendedName>
        <fullName evidence="12">Erythrocyte membrane protein 1, PfEMP1</fullName>
    </recommendedName>
</protein>
<dbReference type="EMBL" id="KI925060">
    <property type="protein sequence ID" value="ETW19676.1"/>
    <property type="molecule type" value="Genomic_DNA"/>
</dbReference>
<feature type="compositionally biased region" description="Basic and acidic residues" evidence="2">
    <location>
        <begin position="810"/>
        <end position="828"/>
    </location>
</feature>
<dbReference type="InterPro" id="IPR029210">
    <property type="entry name" value="PfEMP1_NTS"/>
</dbReference>
<dbReference type="Gene3D" id="1.20.58.830">
    <property type="match status" value="4"/>
</dbReference>
<feature type="domain" description="Duffy-antigen binding" evidence="4">
    <location>
        <begin position="1656"/>
        <end position="1857"/>
    </location>
</feature>
<reference evidence="10 11" key="1">
    <citation type="submission" date="2013-02" db="EMBL/GenBank/DDBJ databases">
        <title>The Genome Annotation of Plasmodium falciparum Vietnam Oak-Knoll (FVO).</title>
        <authorList>
            <consortium name="The Broad Institute Genome Sequencing Platform"/>
            <consortium name="The Broad Institute Genome Sequencing Center for Infectious Disease"/>
            <person name="Neafsey D."/>
            <person name="Hoffman S."/>
            <person name="Volkman S."/>
            <person name="Rosenthal P."/>
            <person name="Walker B."/>
            <person name="Young S.K."/>
            <person name="Zeng Q."/>
            <person name="Gargeya S."/>
            <person name="Fitzgerald M."/>
            <person name="Haas B."/>
            <person name="Abouelleil A."/>
            <person name="Allen A.W."/>
            <person name="Alvarado L."/>
            <person name="Arachchi H.M."/>
            <person name="Berlin A.M."/>
            <person name="Chapman S.B."/>
            <person name="Gainer-Dewar J."/>
            <person name="Goldberg J."/>
            <person name="Griggs A."/>
            <person name="Gujja S."/>
            <person name="Hansen M."/>
            <person name="Howarth C."/>
            <person name="Imamovic A."/>
            <person name="Ireland A."/>
            <person name="Larimer J."/>
            <person name="McCowan C."/>
            <person name="Murphy C."/>
            <person name="Pearson M."/>
            <person name="Poon T.W."/>
            <person name="Priest M."/>
            <person name="Roberts A."/>
            <person name="Saif S."/>
            <person name="Shea T."/>
            <person name="Sisk P."/>
            <person name="Sykes S."/>
            <person name="Wortman J."/>
            <person name="Nusbaum C."/>
            <person name="Birren B."/>
        </authorList>
    </citation>
    <scope>NUCLEOTIDE SEQUENCE [LARGE SCALE GENOMIC DNA]</scope>
    <source>
        <strain evidence="11">Vietnam Oak-Knoll (FVO)</strain>
    </source>
</reference>
<dbReference type="Pfam" id="PF18562">
    <property type="entry name" value="CIDR1_gamma"/>
    <property type="match status" value="1"/>
</dbReference>
<evidence type="ECO:0000259" key="9">
    <source>
        <dbReference type="Pfam" id="PF22672"/>
    </source>
</evidence>
<evidence type="ECO:0000259" key="6">
    <source>
        <dbReference type="Pfam" id="PF15447"/>
    </source>
</evidence>
<sequence>MAAAESGGQGAKDVLEEIGKRIQEQATRDATNEHRNELKGNLALAKFLNGRTLEYANTKVCELSHTHDTNVSWGESNPCYKRLDERFSDEGRNQCTSNRIRDSNDKCGACAPYRKLQLCDYNLEKITDTNTTNTHNLLVDVLLAAKYEGNSLSKYMNENHGTVPKSNVCTVLARSFADIGDIIRGKDLYLGNKKYNETEREKEKLQRNLKYIFKKIYDGLNAKAKEYYSDDKSGNFYQLREDWWNANRLDVWNAITCEAPGDANYFRKTCSSGKFKTSGQCRCIDRSVPTNLDYVPQYLRWFDEWTEDFCRKRKSQLENAIQNCRGKDEYGEEKYCSPNGHDCKTTIRAKDIYSISKECAKCFFSCHRYVKWIDNQKLEFEKQKENYNKEIDESRKTTKESKHARINNIYSNKFYEQLKEKYGTVKNFLLLLNEEKECKNHPNIKDKNYIDFTDEPDEIFSHTEYCQACPWCGLDCNSGTCIQIEPSDDRCKKKSDYVPSAEAKTTEINVLYTGEGNKDILDKLKDFCKTDDKNNIENEKWKCYYENERNNKCVLDADENLNIDKKVKDYVDFMMFWINHMLKDSIDWRKEVIKCINNTTSNKCKKNVCFKNCKCFQKWIEKKLEEWNKIKDHYNNEKDFKEFNPYKTLETILEEDFFKGISEAYGSVDAIERIKKLTEKVPTEQIRNAGNEEFAIDILLKHELEDAKKCINKNPEETCTEDTSHDIDDHFEDDEDDEPPSAPNPCSGDPGGNTTHRSIVKTVAREMHRKAHQEAKGRGLSKLRAHAHLGTYKRGGTGNNFKKLCSITERDSNDSRTDGEPCKGKDGSGVRMKIGTPWSKVGQNKTSYSDVFLPPRREHMCTSNLEKLEVDWVTNKGKASHSLLGDVLLSAKMDAEKIIQLYKEHKKKDELTDPNYQETVCRAIRYSFADLGDIIRGRDMWDLNDGSQKIEKNLKDIFDKIKDNLPDGIKDNRQYNGDPNHIKLREDWWEANRKQIWHAMQCALKSGNEIQCNNHTPIEDYIPQRLRWMNEWAEWYCKEQSMLYNKLVADCGDCMKKGEGGKECMNGSGECRKCKQACEEYKAKIKKWQEQWDKMQLKYLYFYHEAKTTSRHGIDAYSGAVEPKDKPVVKFLQELLPPKSVKPGAPTPTVTSPYSTAAGYIHQEVPHMQCNTLTEFCDNKNGKYTFEDPPTLYKDACNCESRPQVPPKKKEDACGIVEKIYKGSNGGKNGINSCYPKNYNGWNCNSDQFENDHNGACMPPRRQSLCIHNLENDIIGTETKEDDLREAFIKCAAAETCLLWHKYKKDKNDNSNNLDNTLKDGVIPEDFKRQMFYTYGDYRDLCLNTDISSKTNKDRGVGKVKINIDKIFPKRDPNNDTKRKGFWDSNAEAIWKGMLCSLEKVAGKTGALTNKDTYNYKTVTFTEDPSGPNLQTFTTRPQFLRWMTEWGEHFCREHKVEKGKLAAKCGDCAVDPDDGSKCDGECGECQEQCQAYKRWIKTWQDNYKKQKQRYTEVKDNPQYNNDNDVLGTTHAYEYLNKKLDKICPSGTTSANCEYKCMYQRSSTDGMPESLDDTPIEYKDRCTCKDKEAPTPRPSDPPAKEEEQQEEACTIVDNIFKDEDDDYFKEACRQKYKGGKEIDTQWKCTTNKTKKGGQDEVCIPPRRQKLYIKQLKEFSGKKNDELRKAFIECAAVETFFAWHKYKEDKKNEEKKEETSYLVGLGFLGKQQSSPDEEAQKDLESGKIPDEFKRQMFYTFGDYRDIFFGKNMGIDMKTVEEKIKSIFPNSVKPDGQTRETWWNNNAKDIWNGMLCALSYDTKKRIKIEGIYAQLTQNNDYNKVTFDNGNTTLEIYATVPQFIRSFEEWAEEFCRKRKHKLAHIKDDCRSDTPGKMYCSGDGHDCTNEELKHNDMFADSYCPDCKKACRKYNKWIEKKVEEFYNQKSKYKKEHLKTSSNLDNKYVKEFYATSEGKYKSVDSFLDKLKERSHCHMDTLEGKIDFKNPLKTFSSSTYCKTCPLYGVQCRNTSDHCIQNSGNEKKWEHALDTIKIKNGAPTSINVQMIDRRGQYIQEHSENSFKESRLLKSVREQKWECSFVNKKMDVCKLKNFKENIDTDETITFKVLLENWLQDFIEGYYISKRKIDICTKKEEHTAIEGCKSKCECIGKWLKQKTTEWDEIKTHFNKQNRGDGYEIAHKVRNYFEKNAVQLKKWIDDLKHVKKIDDSEDCSVNNDCANMDKETNKDMVSILLSQLKKEIKPFENQPHETTSPNYCDISPTHILTEPSQTDDTETLNPYDETPEDDTSTSSRPNFCPQVEPPPKPEVPQKPEETAEDTTEDTEEEAAAPPVAPSSGEEEAPKEVVPEKKPKEVPKPGPKAPKKRQPREVTHSIVTNLLLPSAFPLSVGIAFAALSYFVLKKKTKSTIDLLRVIDIPKGDYGIPTLKSSNRYIPYGTNRYKGKTYIYMEGDSGDEKYIGDISSSDITSSESEYEELDINDIYPYKSPKYKTLIEVVLEPSKRDTMNTQSDIPLNDKLDSNKLTDEEWNQLKQDFISNISQNSQMDLPKNNISGNIQMDTHPHVNILDDSMQEKPFITSIHDRDLHNGEEVTYNINLDDHKNMNFSTNHDNIPPKNDQNDLYTGIDLINDSISGNHNVNIYDELLKRKENELFGTNHTKHTTTNIVTKLTNSDPILNQINLFHKWLDRHRNMCEQWDKNKKEELLDKLNEEWNKENKNNSNVTDTNGENNITRVLNSDVSIQIDMNSKPI</sequence>
<dbReference type="OrthoDB" id="379185at2759"/>
<dbReference type="InterPro" id="IPR004258">
    <property type="entry name" value="DBL"/>
</dbReference>
<dbReference type="InterPro" id="IPR044932">
    <property type="entry name" value="PfEMP1_ATS_sf"/>
</dbReference>
<dbReference type="SUPFAM" id="SSF140924">
    <property type="entry name" value="Duffy binding domain-like"/>
    <property type="match status" value="6"/>
</dbReference>
<dbReference type="GO" id="GO:0016020">
    <property type="term" value="C:membrane"/>
    <property type="evidence" value="ECO:0007669"/>
    <property type="project" value="InterPro"/>
</dbReference>
<dbReference type="Pfam" id="PF15447">
    <property type="entry name" value="NTS"/>
    <property type="match status" value="1"/>
</dbReference>
<gene>
    <name evidence="10" type="ORF">PFFVO_01426</name>
</gene>
<dbReference type="Gene3D" id="1.10.1900.40">
    <property type="entry name" value="Acidic terminal segments, variant surface antigen of PfEMP1"/>
    <property type="match status" value="2"/>
</dbReference>
<evidence type="ECO:0000259" key="7">
    <source>
        <dbReference type="Pfam" id="PF18562"/>
    </source>
</evidence>
<feature type="domain" description="Duffy-binding-like" evidence="3">
    <location>
        <begin position="573"/>
        <end position="717"/>
    </location>
</feature>
<evidence type="ECO:0000313" key="11">
    <source>
        <dbReference type="Proteomes" id="UP000030690"/>
    </source>
</evidence>
<evidence type="ECO:0000259" key="3">
    <source>
        <dbReference type="Pfam" id="PF03011"/>
    </source>
</evidence>
<evidence type="ECO:0000313" key="10">
    <source>
        <dbReference type="EMBL" id="ETW19676.1"/>
    </source>
</evidence>
<evidence type="ECO:0008006" key="12">
    <source>
        <dbReference type="Google" id="ProtNLM"/>
    </source>
</evidence>
<feature type="region of interest" description="Disordered" evidence="2">
    <location>
        <begin position="810"/>
        <end position="838"/>
    </location>
</feature>
<dbReference type="FunFam" id="1.10.1900.40:FF:000001">
    <property type="entry name" value="Erythrocyte membrane protein 1"/>
    <property type="match status" value="1"/>
</dbReference>
<feature type="domain" description="Duffy-antigen binding" evidence="4">
    <location>
        <begin position="1255"/>
        <end position="1405"/>
    </location>
</feature>
<dbReference type="InterPro" id="IPR041480">
    <property type="entry name" value="CIDR1_gamma"/>
</dbReference>
<proteinExistence type="predicted"/>
<dbReference type="Pfam" id="PF21807">
    <property type="entry name" value="PfEMP1_CIDRalpha1_dom"/>
    <property type="match status" value="1"/>
</dbReference>
<keyword evidence="1" id="KW-0175">Coiled coil</keyword>
<evidence type="ECO:0000259" key="4">
    <source>
        <dbReference type="Pfam" id="PF05424"/>
    </source>
</evidence>
<feature type="region of interest" description="Disordered" evidence="2">
    <location>
        <begin position="715"/>
        <end position="756"/>
    </location>
</feature>
<dbReference type="GO" id="GO:0046789">
    <property type="term" value="F:host cell surface receptor binding"/>
    <property type="evidence" value="ECO:0007669"/>
    <property type="project" value="InterPro"/>
</dbReference>
<evidence type="ECO:0000259" key="5">
    <source>
        <dbReference type="Pfam" id="PF15445"/>
    </source>
</evidence>
<dbReference type="InterPro" id="IPR008602">
    <property type="entry name" value="Duffy-antigen-binding"/>
</dbReference>
<dbReference type="Pfam" id="PF05424">
    <property type="entry name" value="Duffy_binding"/>
    <property type="match status" value="4"/>
</dbReference>
<feature type="domain" description="Duffy-binding-like" evidence="3">
    <location>
        <begin position="2119"/>
        <end position="2258"/>
    </location>
</feature>
<feature type="domain" description="Duffy-binding-like" evidence="9">
    <location>
        <begin position="1861"/>
        <end position="2006"/>
    </location>
</feature>
<organism evidence="10 11">
    <name type="scientific">Plasmodium falciparum Vietnam Oak-Knoll</name>
    <name type="common">FVO</name>
    <dbReference type="NCBI Taxonomy" id="1036723"/>
    <lineage>
        <taxon>Eukaryota</taxon>
        <taxon>Sar</taxon>
        <taxon>Alveolata</taxon>
        <taxon>Apicomplexa</taxon>
        <taxon>Aconoidasida</taxon>
        <taxon>Haemosporida</taxon>
        <taxon>Plasmodiidae</taxon>
        <taxon>Plasmodium</taxon>
        <taxon>Plasmodium (Laverania)</taxon>
    </lineage>
</organism>
<dbReference type="InterPro" id="IPR054595">
    <property type="entry name" value="DBL_C"/>
</dbReference>
<feature type="region of interest" description="Disordered" evidence="2">
    <location>
        <begin position="1583"/>
        <end position="1606"/>
    </location>
</feature>